<comment type="caution">
    <text evidence="2">The sequence shown here is derived from an EMBL/GenBank/DDBJ whole genome shotgun (WGS) entry which is preliminary data.</text>
</comment>
<keyword evidence="3" id="KW-1185">Reference proteome</keyword>
<name>A0A4S4BWT3_9BACL</name>
<dbReference type="AlphaFoldDB" id="A0A4S4BWT3"/>
<feature type="transmembrane region" description="Helical" evidence="1">
    <location>
        <begin position="15"/>
        <end position="35"/>
    </location>
</feature>
<accession>A0A4S4BWT3</accession>
<protein>
    <submittedName>
        <fullName evidence="2">Uncharacterized protein</fullName>
    </submittedName>
</protein>
<dbReference type="OrthoDB" id="2679368at2"/>
<keyword evidence="1" id="KW-1133">Transmembrane helix</keyword>
<dbReference type="RefSeq" id="WP_136370852.1">
    <property type="nucleotide sequence ID" value="NZ_SSOB01000019.1"/>
</dbReference>
<dbReference type="Proteomes" id="UP000310636">
    <property type="component" value="Unassembled WGS sequence"/>
</dbReference>
<gene>
    <name evidence="2" type="ORF">E6C55_16175</name>
</gene>
<evidence type="ECO:0000313" key="3">
    <source>
        <dbReference type="Proteomes" id="UP000310636"/>
    </source>
</evidence>
<keyword evidence="1" id="KW-0472">Membrane</keyword>
<evidence type="ECO:0000256" key="1">
    <source>
        <dbReference type="SAM" id="Phobius"/>
    </source>
</evidence>
<reference evidence="2 3" key="1">
    <citation type="submission" date="2019-04" db="EMBL/GenBank/DDBJ databases">
        <title>Cohnella sp. nov. isolated from preserved vegetables.</title>
        <authorList>
            <person name="Lin S.-Y."/>
            <person name="Hung M.-H."/>
            <person name="Young C.-C."/>
        </authorList>
    </citation>
    <scope>NUCLEOTIDE SEQUENCE [LARGE SCALE GENOMIC DNA]</scope>
    <source>
        <strain evidence="2 3">CC-MHH1044</strain>
    </source>
</reference>
<keyword evidence="1" id="KW-0812">Transmembrane</keyword>
<evidence type="ECO:0000313" key="2">
    <source>
        <dbReference type="EMBL" id="THF77552.1"/>
    </source>
</evidence>
<dbReference type="EMBL" id="SSOB01000019">
    <property type="protein sequence ID" value="THF77552.1"/>
    <property type="molecule type" value="Genomic_DNA"/>
</dbReference>
<sequence>MELADAFGIGGEGGAMWVAVIAAAIVVLIIAGATFRRRRRTRAGNPKLVSLEEVRRAKRRSAGRSPEAKPQHCSLCRRPAGRLSFYVDERGGTIGVCRACKPKAEARDLDRL</sequence>
<organism evidence="2 3">
    <name type="scientific">Cohnella fermenti</name>
    <dbReference type="NCBI Taxonomy" id="2565925"/>
    <lineage>
        <taxon>Bacteria</taxon>
        <taxon>Bacillati</taxon>
        <taxon>Bacillota</taxon>
        <taxon>Bacilli</taxon>
        <taxon>Bacillales</taxon>
        <taxon>Paenibacillaceae</taxon>
        <taxon>Cohnella</taxon>
    </lineage>
</organism>
<proteinExistence type="predicted"/>